<sequence length="279" mass="30948">MPASVRTHRAGQNNRLEKFVNHDITPCHGGASPFDAIRRTRGDGSEFWTARDLMPVMGYGKWENFASSVERASASAANSGAEQSISRHQEMVAQGGAARVDYHLTRFGAYLVAMNGDPRKPEVAAAQAYFAIRTREAETTPALPMSEDEIVLHALQIQNRKIEVLTAKVAADAPKVEAFDELMESDGTYSMNATAKVLGWGRNVMMRELRRLGVLQGNNLPYQRYEHHFKVVPQTYKNRRTGETVPTATTFVRPAGVEFLRKKLTQSTLSAPVREAIDA</sequence>
<protein>
    <submittedName>
        <fullName evidence="3">Antirepressor</fullName>
    </submittedName>
</protein>
<dbReference type="GeneID" id="77928571"/>
<dbReference type="Proteomes" id="UP000317451">
    <property type="component" value="Segment"/>
</dbReference>
<dbReference type="InterPro" id="IPR003497">
    <property type="entry name" value="BRO_N_domain"/>
</dbReference>
<organism evidence="3 4">
    <name type="scientific">Gordonia phage ThankyouJordi</name>
    <dbReference type="NCBI Taxonomy" id="2571252"/>
    <lineage>
        <taxon>Viruses</taxon>
        <taxon>Duplodnaviria</taxon>
        <taxon>Heunggongvirae</taxon>
        <taxon>Uroviricota</taxon>
        <taxon>Caudoviricetes</taxon>
        <taxon>Nymbaxtervirinae</taxon>
        <taxon>Nymphadoravirus</taxon>
        <taxon>Nymphadoravirus thankyoujordi</taxon>
    </lineage>
</organism>
<reference evidence="3 4" key="1">
    <citation type="submission" date="2019-04" db="EMBL/GenBank/DDBJ databases">
        <authorList>
            <person name="Akwuole F.N."/>
            <person name="Carreras A.M."/>
            <person name="Grubb S.R."/>
            <person name="Yaffe J.A."/>
            <person name="Butela K.A."/>
            <person name="Garlena R.A."/>
            <person name="Russell D.A."/>
            <person name="Pope W.H."/>
            <person name="Jacobs-Sera D."/>
            <person name="Hatfull G.F."/>
        </authorList>
    </citation>
    <scope>NUCLEOTIDE SEQUENCE [LARGE SCALE GENOMIC DNA]</scope>
</reference>
<feature type="domain" description="Antirepressor protein C-terminal" evidence="2">
    <location>
        <begin position="167"/>
        <end position="265"/>
    </location>
</feature>
<name>A0A4Y6EGH1_9CAUD</name>
<evidence type="ECO:0000259" key="2">
    <source>
        <dbReference type="Pfam" id="PF03374"/>
    </source>
</evidence>
<accession>A0A4Y6EGH1</accession>
<evidence type="ECO:0000313" key="3">
    <source>
        <dbReference type="EMBL" id="QDF17808.1"/>
    </source>
</evidence>
<dbReference type="RefSeq" id="YP_010652747.1">
    <property type="nucleotide sequence ID" value="NC_070789.1"/>
</dbReference>
<evidence type="ECO:0000313" key="4">
    <source>
        <dbReference type="Proteomes" id="UP000317451"/>
    </source>
</evidence>
<dbReference type="Pfam" id="PF03374">
    <property type="entry name" value="ANT"/>
    <property type="match status" value="1"/>
</dbReference>
<keyword evidence="4" id="KW-1185">Reference proteome</keyword>
<dbReference type="EMBL" id="MK801727">
    <property type="protein sequence ID" value="QDF17808.1"/>
    <property type="molecule type" value="Genomic_DNA"/>
</dbReference>
<evidence type="ECO:0000259" key="1">
    <source>
        <dbReference type="Pfam" id="PF02498"/>
    </source>
</evidence>
<dbReference type="Pfam" id="PF02498">
    <property type="entry name" value="Bro-N"/>
    <property type="match status" value="1"/>
</dbReference>
<proteinExistence type="predicted"/>
<feature type="domain" description="Bro-N" evidence="1">
    <location>
        <begin position="39"/>
        <end position="126"/>
    </location>
</feature>
<dbReference type="GO" id="GO:0003677">
    <property type="term" value="F:DNA binding"/>
    <property type="evidence" value="ECO:0007669"/>
    <property type="project" value="InterPro"/>
</dbReference>
<dbReference type="KEGG" id="vg:77928571"/>
<dbReference type="InterPro" id="IPR005039">
    <property type="entry name" value="Ant_C"/>
</dbReference>
<gene>
    <name evidence="3" type="primary">47</name>
    <name evidence="3" type="ORF">SEA_THANKYOUJORDI_47</name>
</gene>